<feature type="coiled-coil region" evidence="1">
    <location>
        <begin position="193"/>
        <end position="269"/>
    </location>
</feature>
<comment type="caution">
    <text evidence="3">The sequence shown here is derived from an EMBL/GenBank/DDBJ whole genome shotgun (WGS) entry which is preliminary data.</text>
</comment>
<keyword evidence="1" id="KW-0175">Coiled coil</keyword>
<reference evidence="3 4" key="1">
    <citation type="journal article" date="2025" name="Int. J. Syst. Evol. Microbiol.">
        <title>Desulfovibrio falkowii sp. nov., Porphyromonas miyakawae sp. nov., Mediterraneibacter flintii sp. nov. and Owariibacterium komagatae gen. nov., sp. nov., isolated from human faeces.</title>
        <authorList>
            <person name="Hamaguchi T."/>
            <person name="Ohara M."/>
            <person name="Hisatomi A."/>
            <person name="Sekiguchi K."/>
            <person name="Takeda J.I."/>
            <person name="Ueyama J."/>
            <person name="Ito M."/>
            <person name="Nishiwaki H."/>
            <person name="Ogi T."/>
            <person name="Hirayama M."/>
            <person name="Ohkuma M."/>
            <person name="Sakamoto M."/>
            <person name="Ohno K."/>
        </authorList>
    </citation>
    <scope>NUCLEOTIDE SEQUENCE [LARGE SCALE GENOMIC DNA]</scope>
    <source>
        <strain evidence="3 4">13CB11C</strain>
    </source>
</reference>
<dbReference type="InterPro" id="IPR001623">
    <property type="entry name" value="DnaJ_domain"/>
</dbReference>
<keyword evidence="4" id="KW-1185">Reference proteome</keyword>
<proteinExistence type="predicted"/>
<dbReference type="Proteomes" id="UP001628220">
    <property type="component" value="Unassembled WGS sequence"/>
</dbReference>
<gene>
    <name evidence="3" type="ORF">Tsumi_12640</name>
</gene>
<name>A0ABQ0E365_9PORP</name>
<protein>
    <recommendedName>
        <fullName evidence="2">J domain-containing protein</fullName>
    </recommendedName>
</protein>
<dbReference type="InterPro" id="IPR036869">
    <property type="entry name" value="J_dom_sf"/>
</dbReference>
<organism evidence="3 4">
    <name type="scientific">Porphyromonas miyakawae</name>
    <dbReference type="NCBI Taxonomy" id="3137470"/>
    <lineage>
        <taxon>Bacteria</taxon>
        <taxon>Pseudomonadati</taxon>
        <taxon>Bacteroidota</taxon>
        <taxon>Bacteroidia</taxon>
        <taxon>Bacteroidales</taxon>
        <taxon>Porphyromonadaceae</taxon>
        <taxon>Porphyromonas</taxon>
    </lineage>
</organism>
<dbReference type="EMBL" id="BAAFSF010000004">
    <property type="protein sequence ID" value="GAB1252158.1"/>
    <property type="molecule type" value="Genomic_DNA"/>
</dbReference>
<feature type="domain" description="J" evidence="2">
    <location>
        <begin position="111"/>
        <end position="179"/>
    </location>
</feature>
<evidence type="ECO:0000256" key="1">
    <source>
        <dbReference type="SAM" id="Coils"/>
    </source>
</evidence>
<dbReference type="PROSITE" id="PS50076">
    <property type="entry name" value="DNAJ_2"/>
    <property type="match status" value="1"/>
</dbReference>
<accession>A0ABQ0E365</accession>
<dbReference type="RefSeq" id="WP_411915924.1">
    <property type="nucleotide sequence ID" value="NZ_BAAFSF010000004.1"/>
</dbReference>
<evidence type="ECO:0000313" key="3">
    <source>
        <dbReference type="EMBL" id="GAB1252158.1"/>
    </source>
</evidence>
<evidence type="ECO:0000313" key="4">
    <source>
        <dbReference type="Proteomes" id="UP001628220"/>
    </source>
</evidence>
<evidence type="ECO:0000259" key="2">
    <source>
        <dbReference type="PROSITE" id="PS50076"/>
    </source>
</evidence>
<sequence length="277" mass="32656">MIELSPESKKKQQEYQELGRYFSELFMLLKEMEEHTGPKLTATYQSLFGKLEYEDLSLFLSVRILSERKRLLQQYVNRDETPDLTDIEEKIAKFTSLHQKLLDDKAEEIKRAKELLSLPKLTLEETKQMRKLYQTIVKATHPDLNPEAGESAIKVFHIATEAYQTGDLEKLTTLYQVLASKGLLDNVILDGMYANWDEKIEGLRKRIDKLAEQIAKLRLMFPFSHEEKLADPEWVKERELQLQESIQERMKEKEQLQEVISLLEEYRSQYLGRRIID</sequence>
<dbReference type="SUPFAM" id="SSF46565">
    <property type="entry name" value="Chaperone J-domain"/>
    <property type="match status" value="1"/>
</dbReference>